<evidence type="ECO:0000313" key="2">
    <source>
        <dbReference type="EMBL" id="RRT85809.1"/>
    </source>
</evidence>
<keyword evidence="1" id="KW-1133">Transmembrane helix</keyword>
<accession>A0A427BBG2</accession>
<protein>
    <submittedName>
        <fullName evidence="2">Uncharacterized protein</fullName>
    </submittedName>
</protein>
<keyword evidence="1" id="KW-0812">Transmembrane</keyword>
<name>A0A427BBG2_ENSVE</name>
<keyword evidence="1" id="KW-0472">Membrane</keyword>
<feature type="transmembrane region" description="Helical" evidence="1">
    <location>
        <begin position="12"/>
        <end position="33"/>
    </location>
</feature>
<proteinExistence type="predicted"/>
<sequence length="226" mass="24988">MSGFTLFELFRCVACVGPTADACIVVFGFFSLIHVTGSTLFELFRDIPCVGPTADACIVVFGFFSLIHVTGAHLRELRQDPRFSSSPEIYRAWDPQPMHVSDTRTLFELFRCIPCVGPTADALAPPSKVAQIKSSPENRLAVGRRIPSRSALCRCSWVSDIPMEMSVPNEVFDLVFEVMALLRIRVSGFGVARVESRGWLTDRATVMPRVPDLTLVVGYRCPSKLG</sequence>
<gene>
    <name evidence="2" type="ORF">B296_00001100</name>
</gene>
<comment type="caution">
    <text evidence="2">The sequence shown here is derived from an EMBL/GenBank/DDBJ whole genome shotgun (WGS) entry which is preliminary data.</text>
</comment>
<evidence type="ECO:0000313" key="3">
    <source>
        <dbReference type="Proteomes" id="UP000287651"/>
    </source>
</evidence>
<evidence type="ECO:0000256" key="1">
    <source>
        <dbReference type="SAM" id="Phobius"/>
    </source>
</evidence>
<dbReference type="Proteomes" id="UP000287651">
    <property type="component" value="Unassembled WGS sequence"/>
</dbReference>
<organism evidence="2 3">
    <name type="scientific">Ensete ventricosum</name>
    <name type="common">Abyssinian banana</name>
    <name type="synonym">Musa ensete</name>
    <dbReference type="NCBI Taxonomy" id="4639"/>
    <lineage>
        <taxon>Eukaryota</taxon>
        <taxon>Viridiplantae</taxon>
        <taxon>Streptophyta</taxon>
        <taxon>Embryophyta</taxon>
        <taxon>Tracheophyta</taxon>
        <taxon>Spermatophyta</taxon>
        <taxon>Magnoliopsida</taxon>
        <taxon>Liliopsida</taxon>
        <taxon>Zingiberales</taxon>
        <taxon>Musaceae</taxon>
        <taxon>Ensete</taxon>
    </lineage>
</organism>
<dbReference type="AlphaFoldDB" id="A0A427BBG2"/>
<dbReference type="EMBL" id="AMZH03000058">
    <property type="protein sequence ID" value="RRT85809.1"/>
    <property type="molecule type" value="Genomic_DNA"/>
</dbReference>
<reference evidence="2 3" key="1">
    <citation type="journal article" date="2014" name="Agronomy (Basel)">
        <title>A Draft Genome Sequence for Ensete ventricosum, the Drought-Tolerant Tree Against Hunger.</title>
        <authorList>
            <person name="Harrison J."/>
            <person name="Moore K.A."/>
            <person name="Paszkiewicz K."/>
            <person name="Jones T."/>
            <person name="Grant M."/>
            <person name="Ambacheew D."/>
            <person name="Muzemil S."/>
            <person name="Studholme D.J."/>
        </authorList>
    </citation>
    <scope>NUCLEOTIDE SEQUENCE [LARGE SCALE GENOMIC DNA]</scope>
</reference>
<feature type="transmembrane region" description="Helical" evidence="1">
    <location>
        <begin position="53"/>
        <end position="74"/>
    </location>
</feature>